<feature type="site" description="Interaction with DNA" evidence="8">
    <location>
        <position position="152"/>
    </location>
</feature>
<dbReference type="CDD" id="cd00186">
    <property type="entry name" value="TOP1Ac"/>
    <property type="match status" value="1"/>
</dbReference>
<dbReference type="Gene3D" id="3.40.50.140">
    <property type="match status" value="1"/>
</dbReference>
<keyword evidence="7 8" id="KW-0413">Isomerase</keyword>
<feature type="region of interest" description="Disordered" evidence="9">
    <location>
        <begin position="368"/>
        <end position="391"/>
    </location>
</feature>
<comment type="subunit">
    <text evidence="8">Monomer.</text>
</comment>
<dbReference type="GO" id="GO:0003677">
    <property type="term" value="F:DNA binding"/>
    <property type="evidence" value="ECO:0007669"/>
    <property type="project" value="UniProtKB-KW"/>
</dbReference>
<dbReference type="SMART" id="SM00436">
    <property type="entry name" value="TOP1Bc"/>
    <property type="match status" value="1"/>
</dbReference>
<dbReference type="Proteomes" id="UP000264006">
    <property type="component" value="Chromosome"/>
</dbReference>
<dbReference type="SMART" id="SM00493">
    <property type="entry name" value="TOPRIM"/>
    <property type="match status" value="1"/>
</dbReference>
<feature type="site" description="Interaction with DNA" evidence="8">
    <location>
        <position position="153"/>
    </location>
</feature>
<feature type="region of interest" description="Disordered" evidence="9">
    <location>
        <begin position="854"/>
        <end position="914"/>
    </location>
</feature>
<dbReference type="InterPro" id="IPR025589">
    <property type="entry name" value="Toprim_C_rpt"/>
</dbReference>
<dbReference type="AlphaFoldDB" id="A0A346Y3I1"/>
<dbReference type="Pfam" id="PF01131">
    <property type="entry name" value="Topoisom_bac"/>
    <property type="match status" value="1"/>
</dbReference>
<dbReference type="SMART" id="SM00437">
    <property type="entry name" value="TOP1Ac"/>
    <property type="match status" value="1"/>
</dbReference>
<dbReference type="PANTHER" id="PTHR42785:SF1">
    <property type="entry name" value="DNA TOPOISOMERASE"/>
    <property type="match status" value="1"/>
</dbReference>
<dbReference type="PROSITE" id="PS50880">
    <property type="entry name" value="TOPRIM"/>
    <property type="match status" value="1"/>
</dbReference>
<name>A0A346Y3I1_9ACTN</name>
<dbReference type="PROSITE" id="PS00396">
    <property type="entry name" value="TOPO_IA_1"/>
    <property type="match status" value="1"/>
</dbReference>
<feature type="site" description="Interaction with DNA" evidence="8">
    <location>
        <position position="161"/>
    </location>
</feature>
<organism evidence="12 13">
    <name type="scientific">Euzebya pacifica</name>
    <dbReference type="NCBI Taxonomy" id="1608957"/>
    <lineage>
        <taxon>Bacteria</taxon>
        <taxon>Bacillati</taxon>
        <taxon>Actinomycetota</taxon>
        <taxon>Nitriliruptoria</taxon>
        <taxon>Euzebyales</taxon>
    </lineage>
</organism>
<dbReference type="EC" id="5.6.2.1" evidence="8"/>
<dbReference type="Pfam" id="PF01751">
    <property type="entry name" value="Toprim"/>
    <property type="match status" value="1"/>
</dbReference>
<dbReference type="Gene3D" id="1.10.460.10">
    <property type="entry name" value="Topoisomerase I, domain 2"/>
    <property type="match status" value="1"/>
</dbReference>
<dbReference type="HAMAP" id="MF_00952">
    <property type="entry name" value="Topoisom_1_prok"/>
    <property type="match status" value="1"/>
</dbReference>
<feature type="active site" description="O-(5'-phospho-DNA)-tyrosine intermediate" evidence="8">
    <location>
        <position position="327"/>
    </location>
</feature>
<dbReference type="InterPro" id="IPR023405">
    <property type="entry name" value="Topo_IA_core_domain"/>
</dbReference>
<evidence type="ECO:0000256" key="8">
    <source>
        <dbReference type="HAMAP-Rule" id="MF_00952"/>
    </source>
</evidence>
<dbReference type="Pfam" id="PF13368">
    <property type="entry name" value="Toprim_C_rpt"/>
    <property type="match status" value="4"/>
</dbReference>
<keyword evidence="3" id="KW-0479">Metal-binding</keyword>
<accession>A0A346Y3I1</accession>
<dbReference type="InterPro" id="IPR000380">
    <property type="entry name" value="Topo_IA"/>
</dbReference>
<feature type="site" description="Interaction with DNA" evidence="8">
    <location>
        <position position="168"/>
    </location>
</feature>
<proteinExistence type="inferred from homology"/>
<dbReference type="RefSeq" id="WP_114593278.1">
    <property type="nucleotide sequence ID" value="NZ_CP031165.1"/>
</dbReference>
<sequence length="914" mass="100074">MAKSLVIVESPAKAKKIGGILGSDYVVESSVGHIRDLPANAAEVPAEHKGKPWASMGVDTENDFEPVYVINPDKKKTVSTLRKLMKDADELVLATDKDREGEAIAWHLLEILKPKVPVKRMVFGEITKQAIEEAIANTIDLDDRLVDAQEARRILDRLYGYELSPVLWKKVNPGLSAGRVQSVATRVIVERERERMAFVSADYWDLAAKLRKPDAADAVAGNAPFDSTMVALDGKKLASGRDFAQDGTMTSREVERLDQVRAEALADGLDGADFTVASVETKPYRRKPPAPFSTSTLQQEAGRKLRFSTQRTMQVAQRLYENGYITYMRTDSTILSDTALQAARRQITDMFGPDYLPDSPRIYAKKSKNAQEAHEAVRPAGETFRTPESLKSELGAEERKLYELIWMRTIASQMPDAVGQTVSVRLDATATSGQLQGATATFSASGRTITFPGFLRAYVEGSDDPDEALADRETFLPPMEEGDVLSADEVTADGHSTKPPARYNEPKLVQKLEDLGVGRPSTYASIIGTIIGRGYVWKKSGALVPSFTAFAVVTLLERHFSHLVDYEFTARMENDLDEIAAGNADRVPWLSGFYFGGDGRDGLHDMVTHRLDEIDAASINSIPLGEDSSGATIVARVGRYGPYLQRGDDTASIPDDLAPDELTVEKAEALLEAPNDDRYLGDDPETGKPVVARNGRFGPYVQLGDPADGKPEKTGSLFSTMALDTIELSDALKLLSLPRSLGPHPEDGEPIMVQNGRYGPYLKWGKETRSLGSENELFTISIDDGLKLLAQEKKSARERANPVLREMSAKDPISGGDLSIRNGRFGAYVTDGEVNASLRKGDTIEDLTPERAAELLQMRRERMAAKGTKPKKKAAKKKSTKKATKKKSTKKTAKKATTKKAAKKGTKKTAKKSS</sequence>
<evidence type="ECO:0000256" key="9">
    <source>
        <dbReference type="SAM" id="MobiDB-lite"/>
    </source>
</evidence>
<dbReference type="InterPro" id="IPR028612">
    <property type="entry name" value="Topoisom_1_IA"/>
</dbReference>
<dbReference type="EMBL" id="CP031165">
    <property type="protein sequence ID" value="AXV09028.1"/>
    <property type="molecule type" value="Genomic_DNA"/>
</dbReference>
<keyword evidence="6 8" id="KW-0238">DNA-binding</keyword>
<dbReference type="PRINTS" id="PR00417">
    <property type="entry name" value="PRTPISMRASEI"/>
</dbReference>
<dbReference type="OrthoDB" id="9804262at2"/>
<keyword evidence="13" id="KW-1185">Reference proteome</keyword>
<evidence type="ECO:0000256" key="1">
    <source>
        <dbReference type="ARBA" id="ARBA00000213"/>
    </source>
</evidence>
<dbReference type="Gene3D" id="1.10.290.10">
    <property type="entry name" value="Topoisomerase I, domain 4"/>
    <property type="match status" value="1"/>
</dbReference>
<feature type="domain" description="Toprim" evidence="10">
    <location>
        <begin position="3"/>
        <end position="127"/>
    </location>
</feature>
<dbReference type="InterPro" id="IPR013824">
    <property type="entry name" value="Topo_IA_cen_sub1"/>
</dbReference>
<evidence type="ECO:0000256" key="6">
    <source>
        <dbReference type="ARBA" id="ARBA00023125"/>
    </source>
</evidence>
<comment type="similarity">
    <text evidence="2 8">Belongs to the type IA topoisomerase family.</text>
</comment>
<dbReference type="PANTHER" id="PTHR42785">
    <property type="entry name" value="DNA TOPOISOMERASE, TYPE IA, CORE"/>
    <property type="match status" value="1"/>
</dbReference>
<feature type="site" description="Interaction with DNA" evidence="8">
    <location>
        <position position="156"/>
    </location>
</feature>
<evidence type="ECO:0000256" key="7">
    <source>
        <dbReference type="ARBA" id="ARBA00023235"/>
    </source>
</evidence>
<dbReference type="InterPro" id="IPR003601">
    <property type="entry name" value="Topo_IA_2"/>
</dbReference>
<keyword evidence="4" id="KW-0460">Magnesium</keyword>
<feature type="domain" description="Topo IA-type catalytic" evidence="11">
    <location>
        <begin position="142"/>
        <end position="601"/>
    </location>
</feature>
<comment type="function">
    <text evidence="8">Releases the supercoiling and torsional tension of DNA, which is introduced during the DNA replication and transcription, by transiently cleaving and rejoining one strand of the DNA duplex. Introduces a single-strand break via transesterification at a target site in duplex DNA. The scissile phosphodiester is attacked by the catalytic tyrosine of the enzyme, resulting in the formation of a DNA-(5'-phosphotyrosyl)-enzyme intermediate and the expulsion of a 3'-OH DNA strand. The free DNA strand then undergoes passage around the unbroken strand, thus removing DNA supercoils. Finally, in the religation step, the DNA 3'-OH attacks the covalent intermediate to expel the active-site tyrosine and restore the DNA phosphodiester backbone.</text>
</comment>
<dbReference type="KEGG" id="euz:DVS28_a4363"/>
<evidence type="ECO:0000256" key="3">
    <source>
        <dbReference type="ARBA" id="ARBA00022723"/>
    </source>
</evidence>
<dbReference type="GO" id="GO:0003917">
    <property type="term" value="F:DNA topoisomerase type I (single strand cut, ATP-independent) activity"/>
    <property type="evidence" value="ECO:0007669"/>
    <property type="project" value="UniProtKB-UniRule"/>
</dbReference>
<evidence type="ECO:0000256" key="5">
    <source>
        <dbReference type="ARBA" id="ARBA00023029"/>
    </source>
</evidence>
<dbReference type="InterPro" id="IPR013497">
    <property type="entry name" value="Topo_IA_cen"/>
</dbReference>
<dbReference type="CDD" id="cd03363">
    <property type="entry name" value="TOPRIM_TopoIA_TopoI"/>
    <property type="match status" value="1"/>
</dbReference>
<evidence type="ECO:0000313" key="13">
    <source>
        <dbReference type="Proteomes" id="UP000264006"/>
    </source>
</evidence>
<dbReference type="SUPFAM" id="SSF56712">
    <property type="entry name" value="Prokaryotic type I DNA topoisomerase"/>
    <property type="match status" value="1"/>
</dbReference>
<feature type="compositionally biased region" description="Basic and acidic residues" evidence="9">
    <location>
        <begin position="854"/>
        <end position="864"/>
    </location>
</feature>
<evidence type="ECO:0000256" key="4">
    <source>
        <dbReference type="ARBA" id="ARBA00022842"/>
    </source>
</evidence>
<keyword evidence="5 8" id="KW-0799">Topoisomerase</keyword>
<feature type="site" description="Interaction with DNA" evidence="8">
    <location>
        <position position="533"/>
    </location>
</feature>
<dbReference type="InterPro" id="IPR005733">
    <property type="entry name" value="TopoI_bac-type"/>
</dbReference>
<dbReference type="InterPro" id="IPR003602">
    <property type="entry name" value="Topo_IA_DNA-bd_dom"/>
</dbReference>
<dbReference type="GO" id="GO:0046872">
    <property type="term" value="F:metal ion binding"/>
    <property type="evidence" value="ECO:0007669"/>
    <property type="project" value="UniProtKB-KW"/>
</dbReference>
<dbReference type="InterPro" id="IPR013825">
    <property type="entry name" value="Topo_IA_cen_sub2"/>
</dbReference>
<protein>
    <recommendedName>
        <fullName evidence="8">DNA topoisomerase 1</fullName>
        <ecNumber evidence="8">5.6.2.1</ecNumber>
    </recommendedName>
    <alternativeName>
        <fullName evidence="8">DNA topoisomerase I</fullName>
    </alternativeName>
</protein>
<feature type="compositionally biased region" description="Basic residues" evidence="9">
    <location>
        <begin position="868"/>
        <end position="914"/>
    </location>
</feature>
<dbReference type="PROSITE" id="PS52039">
    <property type="entry name" value="TOPO_IA_2"/>
    <property type="match status" value="1"/>
</dbReference>
<evidence type="ECO:0000313" key="12">
    <source>
        <dbReference type="EMBL" id="AXV09028.1"/>
    </source>
</evidence>
<feature type="site" description="Interaction with DNA" evidence="8">
    <location>
        <position position="329"/>
    </location>
</feature>
<dbReference type="Gene3D" id="2.70.20.10">
    <property type="entry name" value="Topoisomerase I, domain 3"/>
    <property type="match status" value="1"/>
</dbReference>
<reference evidence="12 13" key="1">
    <citation type="submission" date="2018-09" db="EMBL/GenBank/DDBJ databases">
        <title>Complete genome sequence of Euzebya sp. DY32-46 isolated from seawater of Pacific Ocean.</title>
        <authorList>
            <person name="Xu L."/>
            <person name="Wu Y.-H."/>
            <person name="Xu X.-W."/>
        </authorList>
    </citation>
    <scope>NUCLEOTIDE SEQUENCE [LARGE SCALE GENOMIC DNA]</scope>
    <source>
        <strain evidence="12 13">DY32-46</strain>
    </source>
</reference>
<dbReference type="GO" id="GO:0006265">
    <property type="term" value="P:DNA topological change"/>
    <property type="evidence" value="ECO:0007669"/>
    <property type="project" value="UniProtKB-UniRule"/>
</dbReference>
<feature type="site" description="Interaction with DNA" evidence="8">
    <location>
        <position position="33"/>
    </location>
</feature>
<comment type="catalytic activity">
    <reaction evidence="1 8">
        <text>ATP-independent breakage of single-stranded DNA, followed by passage and rejoining.</text>
        <dbReference type="EC" id="5.6.2.1"/>
    </reaction>
</comment>
<dbReference type="InterPro" id="IPR034149">
    <property type="entry name" value="TOPRIM_TopoI"/>
</dbReference>
<evidence type="ECO:0000256" key="2">
    <source>
        <dbReference type="ARBA" id="ARBA00009446"/>
    </source>
</evidence>
<evidence type="ECO:0000259" key="11">
    <source>
        <dbReference type="PROSITE" id="PS52039"/>
    </source>
</evidence>
<dbReference type="InterPro" id="IPR006171">
    <property type="entry name" value="TOPRIM_dom"/>
</dbReference>
<feature type="region of interest" description="Disordered" evidence="9">
    <location>
        <begin position="676"/>
        <end position="711"/>
    </location>
</feature>
<dbReference type="InterPro" id="IPR013826">
    <property type="entry name" value="Topo_IA_cen_sub3"/>
</dbReference>
<dbReference type="InterPro" id="IPR023406">
    <property type="entry name" value="Topo_IA_AS"/>
</dbReference>
<evidence type="ECO:0000259" key="10">
    <source>
        <dbReference type="PROSITE" id="PS50880"/>
    </source>
</evidence>
<feature type="region of interest" description="Interaction with DNA" evidence="8">
    <location>
        <begin position="176"/>
        <end position="181"/>
    </location>
</feature>
<dbReference type="NCBIfam" id="TIGR01051">
    <property type="entry name" value="topA_bact"/>
    <property type="match status" value="1"/>
</dbReference>
<gene>
    <name evidence="8" type="primary">topA</name>
    <name evidence="12" type="ORF">DVS28_a4363</name>
</gene>